<dbReference type="EMBL" id="PCWN01000008">
    <property type="protein sequence ID" value="PIR03877.1"/>
    <property type="molecule type" value="Genomic_DNA"/>
</dbReference>
<evidence type="ECO:0000313" key="3">
    <source>
        <dbReference type="Proteomes" id="UP000229600"/>
    </source>
</evidence>
<sequence length="228" mass="26545">MPQKEVWEREYKNPKLVTKFSEPQPFIRKFAKYIRKEKSWNFQDLQVLDLGSGVGRNSNYFAHKGARVVGIEISATAVHVAKLRAHEQGLEVKYVCGNFGGELPYEDKNFQIVLDVTSSNSLTDAERKVYLQEVCRVLDTEGIFFVRGLLKDGDKNVKKLLEQYPGSEKDTYKMPKMGLEERVFTRKDFEDLYGVFFKIIKFEKNSSYSVFDGVPYKRNFFIAYLEKK</sequence>
<dbReference type="SUPFAM" id="SSF53335">
    <property type="entry name" value="S-adenosyl-L-methionine-dependent methyltransferases"/>
    <property type="match status" value="1"/>
</dbReference>
<accession>A0A2H0N4Q8</accession>
<reference evidence="2 3" key="1">
    <citation type="submission" date="2017-09" db="EMBL/GenBank/DDBJ databases">
        <title>Depth-based differentiation of microbial function through sediment-hosted aquifers and enrichment of novel symbionts in the deep terrestrial subsurface.</title>
        <authorList>
            <person name="Probst A.J."/>
            <person name="Ladd B."/>
            <person name="Jarett J.K."/>
            <person name="Geller-Mcgrath D.E."/>
            <person name="Sieber C.M."/>
            <person name="Emerson J.B."/>
            <person name="Anantharaman K."/>
            <person name="Thomas B.C."/>
            <person name="Malmstrom R."/>
            <person name="Stieglmeier M."/>
            <person name="Klingl A."/>
            <person name="Woyke T."/>
            <person name="Ryan C.M."/>
            <person name="Banfield J.F."/>
        </authorList>
    </citation>
    <scope>NUCLEOTIDE SEQUENCE [LARGE SCALE GENOMIC DNA]</scope>
    <source>
        <strain evidence="2">CG11_big_fil_rev_8_21_14_0_20_39_34</strain>
    </source>
</reference>
<gene>
    <name evidence="2" type="ORF">COV59_04400</name>
</gene>
<evidence type="ECO:0000259" key="1">
    <source>
        <dbReference type="Pfam" id="PF13649"/>
    </source>
</evidence>
<comment type="caution">
    <text evidence="2">The sequence shown here is derived from an EMBL/GenBank/DDBJ whole genome shotgun (WGS) entry which is preliminary data.</text>
</comment>
<name>A0A2H0N4Q8_9BACT</name>
<dbReference type="Gene3D" id="3.40.50.150">
    <property type="entry name" value="Vaccinia Virus protein VP39"/>
    <property type="match status" value="1"/>
</dbReference>
<dbReference type="InterPro" id="IPR041698">
    <property type="entry name" value="Methyltransf_25"/>
</dbReference>
<evidence type="ECO:0000313" key="2">
    <source>
        <dbReference type="EMBL" id="PIR03877.1"/>
    </source>
</evidence>
<organism evidence="2 3">
    <name type="scientific">Candidatus Magasanikbacteria bacterium CG11_big_fil_rev_8_21_14_0_20_39_34</name>
    <dbReference type="NCBI Taxonomy" id="1974653"/>
    <lineage>
        <taxon>Bacteria</taxon>
        <taxon>Candidatus Magasanikiibacteriota</taxon>
    </lineage>
</organism>
<dbReference type="Proteomes" id="UP000229600">
    <property type="component" value="Unassembled WGS sequence"/>
</dbReference>
<dbReference type="Pfam" id="PF13649">
    <property type="entry name" value="Methyltransf_25"/>
    <property type="match status" value="1"/>
</dbReference>
<feature type="domain" description="Methyltransferase" evidence="1">
    <location>
        <begin position="47"/>
        <end position="142"/>
    </location>
</feature>
<protein>
    <recommendedName>
        <fullName evidence="1">Methyltransferase domain-containing protein</fullName>
    </recommendedName>
</protein>
<dbReference type="CDD" id="cd02440">
    <property type="entry name" value="AdoMet_MTases"/>
    <property type="match status" value="1"/>
</dbReference>
<dbReference type="AlphaFoldDB" id="A0A2H0N4Q8"/>
<dbReference type="InterPro" id="IPR029063">
    <property type="entry name" value="SAM-dependent_MTases_sf"/>
</dbReference>
<proteinExistence type="predicted"/>